<accession>A0A9N9SSK6</accession>
<evidence type="ECO:0000259" key="2">
    <source>
        <dbReference type="Pfam" id="PF12436"/>
    </source>
</evidence>
<reference evidence="3" key="1">
    <citation type="submission" date="2022-01" db="EMBL/GenBank/DDBJ databases">
        <authorList>
            <person name="King R."/>
        </authorList>
    </citation>
    <scope>NUCLEOTIDE SEQUENCE</scope>
</reference>
<name>A0A9N9SSK6_DIABA</name>
<keyword evidence="4" id="KW-1185">Reference proteome</keyword>
<dbReference type="OrthoDB" id="8044998at2759"/>
<dbReference type="Pfam" id="PF12436">
    <property type="entry name" value="USP7_ICP0_bdg"/>
    <property type="match status" value="1"/>
</dbReference>
<feature type="domain" description="Ubiquitin carboxyl-terminal hydrolase 7 ICP0-binding" evidence="2">
    <location>
        <begin position="3"/>
        <end position="118"/>
    </location>
</feature>
<dbReference type="InterPro" id="IPR024729">
    <property type="entry name" value="USP7_ICP0-binding_dom"/>
</dbReference>
<dbReference type="GO" id="GO:0140096">
    <property type="term" value="F:catalytic activity, acting on a protein"/>
    <property type="evidence" value="ECO:0007669"/>
    <property type="project" value="UniProtKB-ARBA"/>
</dbReference>
<gene>
    <name evidence="3" type="ORF">DIABBA_LOCUS2487</name>
</gene>
<dbReference type="Proteomes" id="UP001153709">
    <property type="component" value="Chromosome 10"/>
</dbReference>
<protein>
    <recommendedName>
        <fullName evidence="2">Ubiquitin carboxyl-terminal hydrolase 7 ICP0-binding domain-containing protein</fullName>
    </recommendedName>
</protein>
<dbReference type="AlphaFoldDB" id="A0A9N9SSK6"/>
<proteinExistence type="predicted"/>
<dbReference type="Gene3D" id="3.10.20.90">
    <property type="entry name" value="Phosphatidylinositol 3-kinase Catalytic Subunit, Chain A, domain 1"/>
    <property type="match status" value="1"/>
</dbReference>
<evidence type="ECO:0000313" key="4">
    <source>
        <dbReference type="Proteomes" id="UP001153709"/>
    </source>
</evidence>
<organism evidence="3 4">
    <name type="scientific">Diabrotica balteata</name>
    <name type="common">Banded cucumber beetle</name>
    <dbReference type="NCBI Taxonomy" id="107213"/>
    <lineage>
        <taxon>Eukaryota</taxon>
        <taxon>Metazoa</taxon>
        <taxon>Ecdysozoa</taxon>
        <taxon>Arthropoda</taxon>
        <taxon>Hexapoda</taxon>
        <taxon>Insecta</taxon>
        <taxon>Pterygota</taxon>
        <taxon>Neoptera</taxon>
        <taxon>Endopterygota</taxon>
        <taxon>Coleoptera</taxon>
        <taxon>Polyphaga</taxon>
        <taxon>Cucujiformia</taxon>
        <taxon>Chrysomeloidea</taxon>
        <taxon>Chrysomelidae</taxon>
        <taxon>Galerucinae</taxon>
        <taxon>Diabroticina</taxon>
        <taxon>Diabroticites</taxon>
        <taxon>Diabrotica</taxon>
    </lineage>
</organism>
<keyword evidence="1" id="KW-0833">Ubl conjugation pathway</keyword>
<sequence>MIEKITNFNDPLKNVLEELMDGDILVFENEEREELSEVLTGIDYFKDLYCSVEVTCRQMHTQRSGIHNGAITENDIRSVHQRVGTDPYLLQFFECQSYKDSPGYPLRCTFEGTLKNLLVYSKPKVPKKIFYQQRIFYCKQNDDVDIPYCGYVLIFHYMGKLKQLHNLKMSDINIPKVKRRTIKNKR</sequence>
<dbReference type="EMBL" id="OU898285">
    <property type="protein sequence ID" value="CAG9828573.1"/>
    <property type="molecule type" value="Genomic_DNA"/>
</dbReference>
<evidence type="ECO:0000313" key="3">
    <source>
        <dbReference type="EMBL" id="CAG9828573.1"/>
    </source>
</evidence>
<evidence type="ECO:0000256" key="1">
    <source>
        <dbReference type="ARBA" id="ARBA00022786"/>
    </source>
</evidence>